<gene>
    <name evidence="5" type="ORF">C900_04811</name>
</gene>
<protein>
    <submittedName>
        <fullName evidence="5">Putative glycosyl transferase</fullName>
    </submittedName>
</protein>
<evidence type="ECO:0000256" key="1">
    <source>
        <dbReference type="ARBA" id="ARBA00022676"/>
    </source>
</evidence>
<organism evidence="5 6">
    <name type="scientific">Fulvivirga imtechensis AK7</name>
    <dbReference type="NCBI Taxonomy" id="1237149"/>
    <lineage>
        <taxon>Bacteria</taxon>
        <taxon>Pseudomonadati</taxon>
        <taxon>Bacteroidota</taxon>
        <taxon>Cytophagia</taxon>
        <taxon>Cytophagales</taxon>
        <taxon>Fulvivirgaceae</taxon>
        <taxon>Fulvivirga</taxon>
    </lineage>
</organism>
<dbReference type="Pfam" id="PF13439">
    <property type="entry name" value="Glyco_transf_4"/>
    <property type="match status" value="1"/>
</dbReference>
<evidence type="ECO:0000259" key="3">
    <source>
        <dbReference type="Pfam" id="PF00534"/>
    </source>
</evidence>
<dbReference type="AlphaFoldDB" id="L8JKX8"/>
<evidence type="ECO:0000259" key="4">
    <source>
        <dbReference type="Pfam" id="PF13439"/>
    </source>
</evidence>
<dbReference type="RefSeq" id="WP_009581961.1">
    <property type="nucleotide sequence ID" value="NZ_AMZN01000070.1"/>
</dbReference>
<accession>L8JKX8</accession>
<dbReference type="PANTHER" id="PTHR12526:SF629">
    <property type="entry name" value="TEICHURONIC ACID BIOSYNTHESIS GLYCOSYLTRANSFERASE TUAH-RELATED"/>
    <property type="match status" value="1"/>
</dbReference>
<dbReference type="Gene3D" id="3.40.50.2000">
    <property type="entry name" value="Glycogen Phosphorylase B"/>
    <property type="match status" value="2"/>
</dbReference>
<reference evidence="5 6" key="1">
    <citation type="submission" date="2012-12" db="EMBL/GenBank/DDBJ databases">
        <title>Genome assembly of Fulvivirga imtechensis AK7.</title>
        <authorList>
            <person name="Nupur N."/>
            <person name="Khatri I."/>
            <person name="Kumar R."/>
            <person name="Subramanian S."/>
            <person name="Pinnaka A."/>
        </authorList>
    </citation>
    <scope>NUCLEOTIDE SEQUENCE [LARGE SCALE GENOMIC DNA]</scope>
    <source>
        <strain evidence="5 6">AK7</strain>
    </source>
</reference>
<dbReference type="eggNOG" id="COG0438">
    <property type="taxonomic scope" value="Bacteria"/>
</dbReference>
<dbReference type="InterPro" id="IPR001296">
    <property type="entry name" value="Glyco_trans_1"/>
</dbReference>
<keyword evidence="6" id="KW-1185">Reference proteome</keyword>
<sequence length="406" mass="46448">MNILMVLEAPYPMDIRVNKQAKALISAGHQVYLLCTRRKGQPKSDKVDGIHIYRINVGQSDYVLAFWDVINSINFYHPKFARIIANLVKFHKIHVIHVHDLPLAGTALKLRKKLDVKVVVDLHENYPEALKIWHQWKKNPIAQLKNKLFLNYQKWIKYERYAVTNSDLIISVVMEMQQRLTTLHKVSPDKIAIITNTEEKTFIKQPTNKGIYGRYKNDFIITYTGGIGPHRGVDTLIEAMSMLKKYSDIVLFLAGQSSKSVRRHLQALIKKYSLVDRVFLLGYQPFLNFYSLMKFSSVNVIPHHSNEHTNNTIPHKLFQGMMSGNPLLVSTSSAIKRVVQETNSGLIFEAGDAIDLAGKLEELYQNESLRKQLAKNGITATINGSYNWEHTSEELVKAYDNLACTI</sequence>
<dbReference type="PATRIC" id="fig|1237149.3.peg.4279"/>
<feature type="domain" description="Glycosyltransferase subfamily 4-like N-terminal" evidence="4">
    <location>
        <begin position="20"/>
        <end position="196"/>
    </location>
</feature>
<keyword evidence="2 5" id="KW-0808">Transferase</keyword>
<dbReference type="PANTHER" id="PTHR12526">
    <property type="entry name" value="GLYCOSYLTRANSFERASE"/>
    <property type="match status" value="1"/>
</dbReference>
<keyword evidence="1" id="KW-0328">Glycosyltransferase</keyword>
<dbReference type="EMBL" id="AMZN01000070">
    <property type="protein sequence ID" value="ELR69586.1"/>
    <property type="molecule type" value="Genomic_DNA"/>
</dbReference>
<dbReference type="Pfam" id="PF00534">
    <property type="entry name" value="Glycos_transf_1"/>
    <property type="match status" value="1"/>
</dbReference>
<dbReference type="GO" id="GO:0016757">
    <property type="term" value="F:glycosyltransferase activity"/>
    <property type="evidence" value="ECO:0007669"/>
    <property type="project" value="UniProtKB-KW"/>
</dbReference>
<dbReference type="SUPFAM" id="SSF53756">
    <property type="entry name" value="UDP-Glycosyltransferase/glycogen phosphorylase"/>
    <property type="match status" value="1"/>
</dbReference>
<name>L8JKX8_9BACT</name>
<evidence type="ECO:0000313" key="6">
    <source>
        <dbReference type="Proteomes" id="UP000011135"/>
    </source>
</evidence>
<dbReference type="STRING" id="1237149.C900_04811"/>
<evidence type="ECO:0000313" key="5">
    <source>
        <dbReference type="EMBL" id="ELR69586.1"/>
    </source>
</evidence>
<dbReference type="Proteomes" id="UP000011135">
    <property type="component" value="Unassembled WGS sequence"/>
</dbReference>
<dbReference type="CDD" id="cd03794">
    <property type="entry name" value="GT4_WbuB-like"/>
    <property type="match status" value="1"/>
</dbReference>
<feature type="domain" description="Glycosyl transferase family 1" evidence="3">
    <location>
        <begin position="206"/>
        <end position="377"/>
    </location>
</feature>
<dbReference type="InterPro" id="IPR028098">
    <property type="entry name" value="Glyco_trans_4-like_N"/>
</dbReference>
<dbReference type="OrthoDB" id="1450439at2"/>
<comment type="caution">
    <text evidence="5">The sequence shown here is derived from an EMBL/GenBank/DDBJ whole genome shotgun (WGS) entry which is preliminary data.</text>
</comment>
<proteinExistence type="predicted"/>
<evidence type="ECO:0000256" key="2">
    <source>
        <dbReference type="ARBA" id="ARBA00022679"/>
    </source>
</evidence>